<reference evidence="3" key="1">
    <citation type="journal article" date="2014" name="Int. J. Syst. Evol. Microbiol.">
        <title>Complete genome sequence of Corynebacterium casei LMG S-19264T (=DSM 44701T), isolated from a smear-ripened cheese.</title>
        <authorList>
            <consortium name="US DOE Joint Genome Institute (JGI-PGF)"/>
            <person name="Walter F."/>
            <person name="Albersmeier A."/>
            <person name="Kalinowski J."/>
            <person name="Ruckert C."/>
        </authorList>
    </citation>
    <scope>NUCLEOTIDE SEQUENCE</scope>
    <source>
        <strain evidence="3">CGMCC 4.7299</strain>
    </source>
</reference>
<dbReference type="SUPFAM" id="SSF52038">
    <property type="entry name" value="Barstar-related"/>
    <property type="match status" value="1"/>
</dbReference>
<dbReference type="RefSeq" id="WP_189077601.1">
    <property type="nucleotide sequence ID" value="NZ_BMMX01000001.1"/>
</dbReference>
<comment type="similarity">
    <text evidence="1">Belongs to the barstar family.</text>
</comment>
<accession>A0A8J3BTS5</accession>
<organism evidence="3 4">
    <name type="scientific">Mangrovihabitans endophyticus</name>
    <dbReference type="NCBI Taxonomy" id="1751298"/>
    <lineage>
        <taxon>Bacteria</taxon>
        <taxon>Bacillati</taxon>
        <taxon>Actinomycetota</taxon>
        <taxon>Actinomycetes</taxon>
        <taxon>Micromonosporales</taxon>
        <taxon>Micromonosporaceae</taxon>
        <taxon>Mangrovihabitans</taxon>
    </lineage>
</organism>
<evidence type="ECO:0000259" key="2">
    <source>
        <dbReference type="Pfam" id="PF01337"/>
    </source>
</evidence>
<dbReference type="InterPro" id="IPR035905">
    <property type="entry name" value="Barstar-like_sf"/>
</dbReference>
<dbReference type="EMBL" id="BMMX01000001">
    <property type="protein sequence ID" value="GGK76448.1"/>
    <property type="molecule type" value="Genomic_DNA"/>
</dbReference>
<protein>
    <recommendedName>
        <fullName evidence="2">Barstar (barnase inhibitor) domain-containing protein</fullName>
    </recommendedName>
</protein>
<keyword evidence="4" id="KW-1185">Reference proteome</keyword>
<dbReference type="Pfam" id="PF01337">
    <property type="entry name" value="Barstar"/>
    <property type="match status" value="1"/>
</dbReference>
<sequence length="107" mass="12306">MNQQEPAGRTIDLRAVTTRDRLMDALRAGLEFPSWTGRNWDAVHDTITGIVEMPRRLTLLGWTRVAEALPRDARILREILDDFARGENAAGRPMTVEYRDEVTDRRD</sequence>
<comment type="caution">
    <text evidence="3">The sequence shown here is derived from an EMBL/GenBank/DDBJ whole genome shotgun (WGS) entry which is preliminary data.</text>
</comment>
<name>A0A8J3BTS5_9ACTN</name>
<evidence type="ECO:0000313" key="3">
    <source>
        <dbReference type="EMBL" id="GGK76448.1"/>
    </source>
</evidence>
<dbReference type="AlphaFoldDB" id="A0A8J3BTS5"/>
<dbReference type="Gene3D" id="3.30.370.10">
    <property type="entry name" value="Barstar-like"/>
    <property type="match status" value="1"/>
</dbReference>
<gene>
    <name evidence="3" type="ORF">GCM10012284_07970</name>
</gene>
<evidence type="ECO:0000256" key="1">
    <source>
        <dbReference type="ARBA" id="ARBA00006845"/>
    </source>
</evidence>
<proteinExistence type="inferred from homology"/>
<dbReference type="InterPro" id="IPR000468">
    <property type="entry name" value="Barstar"/>
</dbReference>
<evidence type="ECO:0000313" key="4">
    <source>
        <dbReference type="Proteomes" id="UP000656042"/>
    </source>
</evidence>
<dbReference type="Proteomes" id="UP000656042">
    <property type="component" value="Unassembled WGS sequence"/>
</dbReference>
<feature type="domain" description="Barstar (barnase inhibitor)" evidence="2">
    <location>
        <begin position="9"/>
        <end position="98"/>
    </location>
</feature>
<reference evidence="3" key="2">
    <citation type="submission" date="2020-09" db="EMBL/GenBank/DDBJ databases">
        <authorList>
            <person name="Sun Q."/>
            <person name="Zhou Y."/>
        </authorList>
    </citation>
    <scope>NUCLEOTIDE SEQUENCE</scope>
    <source>
        <strain evidence="3">CGMCC 4.7299</strain>
    </source>
</reference>